<keyword evidence="4" id="KW-0648">Protein biosynthesis</keyword>
<proteinExistence type="predicted"/>
<dbReference type="InterPro" id="IPR015413">
    <property type="entry name" value="Methionyl/Leucyl_tRNA_Synth"/>
</dbReference>
<gene>
    <name evidence="8" type="ORF">CK820_G0035464</name>
</gene>
<dbReference type="Pfam" id="PF09334">
    <property type="entry name" value="tRNA-synt_1g"/>
    <property type="match status" value="1"/>
</dbReference>
<protein>
    <submittedName>
        <fullName evidence="8">MARS isoform 5</fullName>
    </submittedName>
</protein>
<dbReference type="AlphaFoldDB" id="A0A2J8KW58"/>
<dbReference type="SUPFAM" id="SSF57770">
    <property type="entry name" value="Methionyl-tRNA synthetase (MetRS), Zn-domain"/>
    <property type="match status" value="1"/>
</dbReference>
<evidence type="ECO:0000256" key="4">
    <source>
        <dbReference type="ARBA" id="ARBA00022917"/>
    </source>
</evidence>
<evidence type="ECO:0000256" key="5">
    <source>
        <dbReference type="ARBA" id="ARBA00023146"/>
    </source>
</evidence>
<keyword evidence="1" id="KW-0436">Ligase</keyword>
<keyword evidence="2" id="KW-0547">Nucleotide-binding</keyword>
<feature type="domain" description="Methionyl/Leucyl tRNA synthetase" evidence="7">
    <location>
        <begin position="1"/>
        <end position="53"/>
    </location>
</feature>
<dbReference type="InterPro" id="IPR029038">
    <property type="entry name" value="MetRS_Zn"/>
</dbReference>
<evidence type="ECO:0000256" key="2">
    <source>
        <dbReference type="ARBA" id="ARBA00022741"/>
    </source>
</evidence>
<comment type="catalytic activity">
    <reaction evidence="6">
        <text>tRNA(Met) + L-methionine + ATP = L-methionyl-tRNA(Met) + AMP + diphosphate</text>
        <dbReference type="Rhea" id="RHEA:13481"/>
        <dbReference type="Rhea" id="RHEA-COMP:9667"/>
        <dbReference type="Rhea" id="RHEA-COMP:9698"/>
        <dbReference type="ChEBI" id="CHEBI:30616"/>
        <dbReference type="ChEBI" id="CHEBI:33019"/>
        <dbReference type="ChEBI" id="CHEBI:57844"/>
        <dbReference type="ChEBI" id="CHEBI:78442"/>
        <dbReference type="ChEBI" id="CHEBI:78530"/>
        <dbReference type="ChEBI" id="CHEBI:456215"/>
        <dbReference type="EC" id="6.1.1.10"/>
    </reaction>
</comment>
<evidence type="ECO:0000256" key="1">
    <source>
        <dbReference type="ARBA" id="ARBA00022598"/>
    </source>
</evidence>
<dbReference type="Gene3D" id="2.170.220.10">
    <property type="match status" value="1"/>
</dbReference>
<sequence length="58" mass="6394">GFVLQDTVEQLRCEHCARFLADRFVEGVCPFCGYEEARGDQCDKCGETLGSKETVGCS</sequence>
<evidence type="ECO:0000313" key="8">
    <source>
        <dbReference type="EMBL" id="PNI39255.1"/>
    </source>
</evidence>
<dbReference type="EMBL" id="NBAG03000333">
    <property type="protein sequence ID" value="PNI39255.1"/>
    <property type="molecule type" value="Genomic_DNA"/>
</dbReference>
<dbReference type="GO" id="GO:0004825">
    <property type="term" value="F:methionine-tRNA ligase activity"/>
    <property type="evidence" value="ECO:0007669"/>
    <property type="project" value="UniProtKB-EC"/>
</dbReference>
<dbReference type="GO" id="GO:0006418">
    <property type="term" value="P:tRNA aminoacylation for protein translation"/>
    <property type="evidence" value="ECO:0007669"/>
    <property type="project" value="InterPro"/>
</dbReference>
<dbReference type="GO" id="GO:0005524">
    <property type="term" value="F:ATP binding"/>
    <property type="evidence" value="ECO:0007669"/>
    <property type="project" value="UniProtKB-KW"/>
</dbReference>
<reference evidence="8 9" key="1">
    <citation type="submission" date="2017-12" db="EMBL/GenBank/DDBJ databases">
        <title>High-resolution comparative analysis of great ape genomes.</title>
        <authorList>
            <person name="Pollen A."/>
            <person name="Hastie A."/>
            <person name="Hormozdiari F."/>
            <person name="Dougherty M."/>
            <person name="Liu R."/>
            <person name="Chaisson M."/>
            <person name="Hoppe E."/>
            <person name="Hill C."/>
            <person name="Pang A."/>
            <person name="Hillier L."/>
            <person name="Baker C."/>
            <person name="Armstrong J."/>
            <person name="Shendure J."/>
            <person name="Paten B."/>
            <person name="Wilson R."/>
            <person name="Chao H."/>
            <person name="Schneider V."/>
            <person name="Ventura M."/>
            <person name="Kronenberg Z."/>
            <person name="Murali S."/>
            <person name="Gordon D."/>
            <person name="Cantsilieris S."/>
            <person name="Munson K."/>
            <person name="Nelson B."/>
            <person name="Raja A."/>
            <person name="Underwood J."/>
            <person name="Diekhans M."/>
            <person name="Fiddes I."/>
            <person name="Haussler D."/>
            <person name="Eichler E."/>
        </authorList>
    </citation>
    <scope>NUCLEOTIDE SEQUENCE [LARGE SCALE GENOMIC DNA]</scope>
    <source>
        <strain evidence="8">Yerkes chimp pedigree #C0471</strain>
    </source>
</reference>
<evidence type="ECO:0000256" key="6">
    <source>
        <dbReference type="ARBA" id="ARBA00047364"/>
    </source>
</evidence>
<dbReference type="InterPro" id="IPR023458">
    <property type="entry name" value="Met-tRNA_ligase_1"/>
</dbReference>
<dbReference type="PANTHER" id="PTHR45765:SF1">
    <property type="entry name" value="METHIONINE--TRNA LIGASE, CYTOPLASMIC"/>
    <property type="match status" value="1"/>
</dbReference>
<accession>A0A2J8KW58</accession>
<comment type="caution">
    <text evidence="8">The sequence shown here is derived from an EMBL/GenBank/DDBJ whole genome shotgun (WGS) entry which is preliminary data.</text>
</comment>
<evidence type="ECO:0000256" key="3">
    <source>
        <dbReference type="ARBA" id="ARBA00022840"/>
    </source>
</evidence>
<evidence type="ECO:0000259" key="7">
    <source>
        <dbReference type="Pfam" id="PF09334"/>
    </source>
</evidence>
<feature type="non-terminal residue" evidence="8">
    <location>
        <position position="1"/>
    </location>
</feature>
<keyword evidence="5" id="KW-0030">Aminoacyl-tRNA synthetase</keyword>
<name>A0A2J8KW58_PANTR</name>
<dbReference type="SMR" id="A0A2J8KW58"/>
<dbReference type="Proteomes" id="UP000236370">
    <property type="component" value="Unassembled WGS sequence"/>
</dbReference>
<evidence type="ECO:0000313" key="9">
    <source>
        <dbReference type="Proteomes" id="UP000236370"/>
    </source>
</evidence>
<organism evidence="8 9">
    <name type="scientific">Pan troglodytes</name>
    <name type="common">Chimpanzee</name>
    <dbReference type="NCBI Taxonomy" id="9598"/>
    <lineage>
        <taxon>Eukaryota</taxon>
        <taxon>Metazoa</taxon>
        <taxon>Chordata</taxon>
        <taxon>Craniata</taxon>
        <taxon>Vertebrata</taxon>
        <taxon>Euteleostomi</taxon>
        <taxon>Mammalia</taxon>
        <taxon>Eutheria</taxon>
        <taxon>Euarchontoglires</taxon>
        <taxon>Primates</taxon>
        <taxon>Haplorrhini</taxon>
        <taxon>Catarrhini</taxon>
        <taxon>Hominidae</taxon>
        <taxon>Pan</taxon>
    </lineage>
</organism>
<keyword evidence="3" id="KW-0067">ATP-binding</keyword>
<dbReference type="PANTHER" id="PTHR45765">
    <property type="entry name" value="METHIONINE--TRNA LIGASE"/>
    <property type="match status" value="1"/>
</dbReference>